<evidence type="ECO:0000313" key="3">
    <source>
        <dbReference type="Ensembl" id="ENSLLEP00000035649.1"/>
    </source>
</evidence>
<dbReference type="Gene3D" id="3.90.215.10">
    <property type="entry name" value="Gamma Fibrinogen, chain A, domain 1"/>
    <property type="match status" value="1"/>
</dbReference>
<proteinExistence type="predicted"/>
<dbReference type="InterPro" id="IPR002181">
    <property type="entry name" value="Fibrinogen_a/b/g_C_dom"/>
</dbReference>
<dbReference type="AlphaFoldDB" id="A0A8C5QDJ1"/>
<sequence>MKLLPILPHSVVTRPHNESWCKYRPRRLLSPFIPGCDGSFTSCDHFNVRKHHNAPVFSAVPGKFQLRVDLEDFDGFRAYATYSDFKLEGEDQKYTLRFGSFTGGTAGDSLSVHKDQAFTTKDRDNDVSTDNCAEFYKGGWWFHNCLHSNLNGEYLKGKHNQFPPGRGVVWHVFKKIPYSLKVSEMKIRPQI</sequence>
<dbReference type="PROSITE" id="PS00514">
    <property type="entry name" value="FIBRINOGEN_C_1"/>
    <property type="match status" value="1"/>
</dbReference>
<reference evidence="3" key="2">
    <citation type="submission" date="2025-09" db="UniProtKB">
        <authorList>
            <consortium name="Ensembl"/>
        </authorList>
    </citation>
    <scope>IDENTIFICATION</scope>
</reference>
<dbReference type="InterPro" id="IPR014716">
    <property type="entry name" value="Fibrinogen_a/b/g_C_1"/>
</dbReference>
<dbReference type="Pfam" id="PF00147">
    <property type="entry name" value="Fibrinogen_C"/>
    <property type="match status" value="1"/>
</dbReference>
<name>A0A8C5QDJ1_9ANUR</name>
<dbReference type="PANTHER" id="PTHR19143">
    <property type="entry name" value="FIBRINOGEN/TENASCIN/ANGIOPOEITIN"/>
    <property type="match status" value="1"/>
</dbReference>
<dbReference type="GO" id="GO:0005102">
    <property type="term" value="F:signaling receptor binding"/>
    <property type="evidence" value="ECO:0007669"/>
    <property type="project" value="TreeGrafter"/>
</dbReference>
<evidence type="ECO:0000256" key="1">
    <source>
        <dbReference type="ARBA" id="ARBA00023157"/>
    </source>
</evidence>
<dbReference type="GO" id="GO:0097367">
    <property type="term" value="F:carbohydrate derivative binding"/>
    <property type="evidence" value="ECO:0007669"/>
    <property type="project" value="TreeGrafter"/>
</dbReference>
<dbReference type="PROSITE" id="PS51406">
    <property type="entry name" value="FIBRINOGEN_C_2"/>
    <property type="match status" value="1"/>
</dbReference>
<dbReference type="Ensembl" id="ENSLLET00000037005.1">
    <property type="protein sequence ID" value="ENSLLEP00000035649.1"/>
    <property type="gene ID" value="ENSLLEG00000022575.1"/>
</dbReference>
<dbReference type="GeneTree" id="ENSGT00940000163282"/>
<dbReference type="OrthoDB" id="7871457at2759"/>
<evidence type="ECO:0000313" key="4">
    <source>
        <dbReference type="Proteomes" id="UP000694569"/>
    </source>
</evidence>
<dbReference type="InterPro" id="IPR020837">
    <property type="entry name" value="Fibrinogen_CS"/>
</dbReference>
<reference evidence="3" key="1">
    <citation type="submission" date="2025-08" db="UniProtKB">
        <authorList>
            <consortium name="Ensembl"/>
        </authorList>
    </citation>
    <scope>IDENTIFICATION</scope>
</reference>
<dbReference type="GO" id="GO:0001867">
    <property type="term" value="P:complement activation, lectin pathway"/>
    <property type="evidence" value="ECO:0007669"/>
    <property type="project" value="TreeGrafter"/>
</dbReference>
<accession>A0A8C5QDJ1</accession>
<dbReference type="InterPro" id="IPR036056">
    <property type="entry name" value="Fibrinogen-like_C"/>
</dbReference>
<dbReference type="SMART" id="SM00186">
    <property type="entry name" value="FBG"/>
    <property type="match status" value="1"/>
</dbReference>
<dbReference type="InterPro" id="IPR050373">
    <property type="entry name" value="Fibrinogen_C-term_domain"/>
</dbReference>
<dbReference type="GO" id="GO:0003823">
    <property type="term" value="F:antigen binding"/>
    <property type="evidence" value="ECO:0007669"/>
    <property type="project" value="TreeGrafter"/>
</dbReference>
<dbReference type="PANTHER" id="PTHR19143:SF464">
    <property type="entry name" value="FICOLIN-LIKE ISOFORM X1"/>
    <property type="match status" value="1"/>
</dbReference>
<evidence type="ECO:0000259" key="2">
    <source>
        <dbReference type="PROSITE" id="PS51406"/>
    </source>
</evidence>
<dbReference type="GO" id="GO:0005615">
    <property type="term" value="C:extracellular space"/>
    <property type="evidence" value="ECO:0007669"/>
    <property type="project" value="TreeGrafter"/>
</dbReference>
<feature type="domain" description="Fibrinogen C-terminal" evidence="2">
    <location>
        <begin position="62"/>
        <end position="191"/>
    </location>
</feature>
<dbReference type="SUPFAM" id="SSF56496">
    <property type="entry name" value="Fibrinogen C-terminal domain-like"/>
    <property type="match status" value="1"/>
</dbReference>
<dbReference type="Proteomes" id="UP000694569">
    <property type="component" value="Unplaced"/>
</dbReference>
<keyword evidence="4" id="KW-1185">Reference proteome</keyword>
<protein>
    <recommendedName>
        <fullName evidence="2">Fibrinogen C-terminal domain-containing protein</fullName>
    </recommendedName>
</protein>
<organism evidence="3 4">
    <name type="scientific">Leptobrachium leishanense</name>
    <name type="common">Leishan spiny toad</name>
    <dbReference type="NCBI Taxonomy" id="445787"/>
    <lineage>
        <taxon>Eukaryota</taxon>
        <taxon>Metazoa</taxon>
        <taxon>Chordata</taxon>
        <taxon>Craniata</taxon>
        <taxon>Vertebrata</taxon>
        <taxon>Euteleostomi</taxon>
        <taxon>Amphibia</taxon>
        <taxon>Batrachia</taxon>
        <taxon>Anura</taxon>
        <taxon>Pelobatoidea</taxon>
        <taxon>Megophryidae</taxon>
        <taxon>Leptobrachium</taxon>
    </lineage>
</organism>
<keyword evidence="1" id="KW-1015">Disulfide bond</keyword>